<sequence>MSQPSLGQVPPGVVTLADHEAHARQRLDDNAWAYFSGGAGDEITRRANRSAWDAIELQPRVLRALAGGHTRTALLGRSLAHPILVAPVAFQRMAHTDGELATALAASALGAGLVLSTQASLPMEAVAQAILGDHDRGPLWFQLYLQHDRGFTRELVQRVERAGFEALVLTVDAPTHGARDRERRAGFRLPPNVSAVNLAGLVAPASTALKPGQSELFDRLLQTAPTWDDIAWLQAQTRLPILLKGILHEDDARQAVGLGAAGVIVSNHGGRTLDTAVATARVLPRIVAAVAGAAPVLVDGGIRRGTDVLKALALGASAVLVGRPVVYALANAGAVGVAHVLRLLRDELEIAMALCGCATLADITPAVIFKAG</sequence>
<feature type="binding site" evidence="7">
    <location>
        <position position="271"/>
    </location>
    <ligand>
        <name>glyoxylate</name>
        <dbReference type="ChEBI" id="CHEBI:36655"/>
    </ligand>
</feature>
<dbReference type="KEGG" id="rhy:RD110_19630"/>
<keyword evidence="4" id="KW-0560">Oxidoreductase</keyword>
<evidence type="ECO:0000256" key="2">
    <source>
        <dbReference type="ARBA" id="ARBA00022630"/>
    </source>
</evidence>
<dbReference type="GO" id="GO:0016614">
    <property type="term" value="F:oxidoreductase activity, acting on CH-OH group of donors"/>
    <property type="evidence" value="ECO:0007669"/>
    <property type="project" value="UniProtKB-ARBA"/>
</dbReference>
<feature type="binding site" evidence="7">
    <location>
        <position position="144"/>
    </location>
    <ligand>
        <name>glyoxylate</name>
        <dbReference type="ChEBI" id="CHEBI:36655"/>
    </ligand>
</feature>
<comment type="cofactor">
    <cofactor evidence="1">
        <name>FMN</name>
        <dbReference type="ChEBI" id="CHEBI:58210"/>
    </cofactor>
</comment>
<evidence type="ECO:0000256" key="3">
    <source>
        <dbReference type="ARBA" id="ARBA00022643"/>
    </source>
</evidence>
<keyword evidence="2 7" id="KW-0285">Flavoprotein</keyword>
<dbReference type="InterPro" id="IPR037396">
    <property type="entry name" value="FMN_HAD"/>
</dbReference>
<evidence type="ECO:0000256" key="4">
    <source>
        <dbReference type="ARBA" id="ARBA00023002"/>
    </source>
</evidence>
<dbReference type="Gene3D" id="3.20.20.70">
    <property type="entry name" value="Aldolase class I"/>
    <property type="match status" value="1"/>
</dbReference>
<dbReference type="CDD" id="cd02809">
    <property type="entry name" value="alpha_hydroxyacid_oxid_FMN"/>
    <property type="match status" value="1"/>
</dbReference>
<name>A0A1P8JZI4_9BURK</name>
<feature type="domain" description="FMN hydroxy acid dehydrogenase" evidence="8">
    <location>
        <begin position="8"/>
        <end position="372"/>
    </location>
</feature>
<feature type="active site" description="Proton acceptor" evidence="6">
    <location>
        <position position="268"/>
    </location>
</feature>
<evidence type="ECO:0000256" key="1">
    <source>
        <dbReference type="ARBA" id="ARBA00001917"/>
    </source>
</evidence>
<comment type="similarity">
    <text evidence="5">Belongs to the FMN-dependent alpha-hydroxy acid dehydrogenase family.</text>
</comment>
<dbReference type="SUPFAM" id="SSF51395">
    <property type="entry name" value="FMN-linked oxidoreductases"/>
    <property type="match status" value="1"/>
</dbReference>
<dbReference type="STRING" id="1842727.RD110_19630"/>
<proteinExistence type="inferred from homology"/>
<evidence type="ECO:0000313" key="9">
    <source>
        <dbReference type="EMBL" id="APW39149.1"/>
    </source>
</evidence>
<dbReference type="Proteomes" id="UP000186609">
    <property type="component" value="Chromosome"/>
</dbReference>
<protein>
    <submittedName>
        <fullName evidence="9">Alpha-hydroxy-acid oxidizing enzyme</fullName>
    </submittedName>
</protein>
<feature type="binding site" evidence="7">
    <location>
        <position position="170"/>
    </location>
    <ligand>
        <name>FMN</name>
        <dbReference type="ChEBI" id="CHEBI:58210"/>
    </ligand>
</feature>
<dbReference type="GO" id="GO:0010181">
    <property type="term" value="F:FMN binding"/>
    <property type="evidence" value="ECO:0007669"/>
    <property type="project" value="InterPro"/>
</dbReference>
<evidence type="ECO:0000259" key="8">
    <source>
        <dbReference type="PROSITE" id="PS51349"/>
    </source>
</evidence>
<dbReference type="OrthoDB" id="9770452at2"/>
<evidence type="ECO:0000256" key="6">
    <source>
        <dbReference type="PIRSR" id="PIRSR000138-1"/>
    </source>
</evidence>
<feature type="binding site" evidence="7">
    <location>
        <position position="268"/>
    </location>
    <ligand>
        <name>glyoxylate</name>
        <dbReference type="ChEBI" id="CHEBI:36655"/>
    </ligand>
</feature>
<feature type="binding site" evidence="7">
    <location>
        <begin position="87"/>
        <end position="89"/>
    </location>
    <ligand>
        <name>FMN</name>
        <dbReference type="ChEBI" id="CHEBI:58210"/>
    </ligand>
</feature>
<evidence type="ECO:0000313" key="10">
    <source>
        <dbReference type="Proteomes" id="UP000186609"/>
    </source>
</evidence>
<keyword evidence="10" id="KW-1185">Reference proteome</keyword>
<reference evidence="9 10" key="1">
    <citation type="submission" date="2017-01" db="EMBL/GenBank/DDBJ databases">
        <authorList>
            <person name="Mah S.A."/>
            <person name="Swanson W.J."/>
            <person name="Moy G.W."/>
            <person name="Vacquier V.D."/>
        </authorList>
    </citation>
    <scope>NUCLEOTIDE SEQUENCE [LARGE SCALE GENOMIC DNA]</scope>
    <source>
        <strain evidence="9 10">DCY110</strain>
    </source>
</reference>
<dbReference type="PROSITE" id="PS51349">
    <property type="entry name" value="FMN_HYDROXY_ACID_DH_2"/>
    <property type="match status" value="1"/>
</dbReference>
<accession>A0A1P8JZI4</accession>
<organism evidence="9 10">
    <name type="scientific">Rhodoferax koreensis</name>
    <dbReference type="NCBI Taxonomy" id="1842727"/>
    <lineage>
        <taxon>Bacteria</taxon>
        <taxon>Pseudomonadati</taxon>
        <taxon>Pseudomonadota</taxon>
        <taxon>Betaproteobacteria</taxon>
        <taxon>Burkholderiales</taxon>
        <taxon>Comamonadaceae</taxon>
        <taxon>Rhodoferax</taxon>
    </lineage>
</organism>
<gene>
    <name evidence="9" type="ORF">RD110_19630</name>
</gene>
<feature type="binding site" evidence="7">
    <location>
        <position position="179"/>
    </location>
    <ligand>
        <name>glyoxylate</name>
        <dbReference type="ChEBI" id="CHEBI:36655"/>
    </ligand>
</feature>
<dbReference type="PANTHER" id="PTHR10578">
    <property type="entry name" value="S -2-HYDROXY-ACID OXIDASE-RELATED"/>
    <property type="match status" value="1"/>
</dbReference>
<feature type="binding site" evidence="7">
    <location>
        <position position="266"/>
    </location>
    <ligand>
        <name>FMN</name>
        <dbReference type="ChEBI" id="CHEBI:58210"/>
    </ligand>
</feature>
<evidence type="ECO:0000256" key="7">
    <source>
        <dbReference type="PIRSR" id="PIRSR000138-2"/>
    </source>
</evidence>
<feature type="binding site" evidence="7">
    <location>
        <position position="116"/>
    </location>
    <ligand>
        <name>FMN</name>
        <dbReference type="ChEBI" id="CHEBI:58210"/>
    </ligand>
</feature>
<dbReference type="PANTHER" id="PTHR10578:SF107">
    <property type="entry name" value="2-HYDROXYACID OXIDASE 1"/>
    <property type="match status" value="1"/>
</dbReference>
<dbReference type="EMBL" id="CP019236">
    <property type="protein sequence ID" value="APW39149.1"/>
    <property type="molecule type" value="Genomic_DNA"/>
</dbReference>
<dbReference type="InterPro" id="IPR013785">
    <property type="entry name" value="Aldolase_TIM"/>
</dbReference>
<evidence type="ECO:0000256" key="5">
    <source>
        <dbReference type="ARBA" id="ARBA00024042"/>
    </source>
</evidence>
<feature type="binding site" evidence="7">
    <location>
        <begin position="322"/>
        <end position="323"/>
    </location>
    <ligand>
        <name>FMN</name>
        <dbReference type="ChEBI" id="CHEBI:58210"/>
    </ligand>
</feature>
<dbReference type="Pfam" id="PF01070">
    <property type="entry name" value="FMN_dh"/>
    <property type="match status" value="1"/>
</dbReference>
<feature type="binding site" evidence="7">
    <location>
        <position position="34"/>
    </location>
    <ligand>
        <name>glyoxylate</name>
        <dbReference type="ChEBI" id="CHEBI:36655"/>
    </ligand>
</feature>
<keyword evidence="3 7" id="KW-0288">FMN</keyword>
<dbReference type="RefSeq" id="WP_076201296.1">
    <property type="nucleotide sequence ID" value="NZ_CP019236.1"/>
</dbReference>
<dbReference type="PIRSF" id="PIRSF000138">
    <property type="entry name" value="Al-hdrx_acd_dh"/>
    <property type="match status" value="1"/>
</dbReference>
<feature type="binding site" evidence="7">
    <location>
        <begin position="299"/>
        <end position="303"/>
    </location>
    <ligand>
        <name>FMN</name>
        <dbReference type="ChEBI" id="CHEBI:58210"/>
    </ligand>
</feature>
<dbReference type="InterPro" id="IPR012133">
    <property type="entry name" value="Alpha-hydoxy_acid_DH_FMN"/>
</dbReference>
<dbReference type="InterPro" id="IPR000262">
    <property type="entry name" value="FMN-dep_DH"/>
</dbReference>
<feature type="binding site" evidence="7">
    <location>
        <position position="142"/>
    </location>
    <ligand>
        <name>FMN</name>
        <dbReference type="ChEBI" id="CHEBI:58210"/>
    </ligand>
</feature>
<dbReference type="AlphaFoldDB" id="A0A1P8JZI4"/>
<dbReference type="FunFam" id="3.20.20.70:FF:000029">
    <property type="entry name" value="L-lactate dehydrogenase"/>
    <property type="match status" value="1"/>
</dbReference>
<feature type="binding site" evidence="7">
    <location>
        <position position="244"/>
    </location>
    <ligand>
        <name>FMN</name>
        <dbReference type="ChEBI" id="CHEBI:58210"/>
    </ligand>
</feature>